<dbReference type="AlphaFoldDB" id="A0A4Z2HM62"/>
<dbReference type="Proteomes" id="UP000314294">
    <property type="component" value="Unassembled WGS sequence"/>
</dbReference>
<feature type="compositionally biased region" description="Basic and acidic residues" evidence="1">
    <location>
        <begin position="39"/>
        <end position="52"/>
    </location>
</feature>
<proteinExistence type="predicted"/>
<feature type="region of interest" description="Disordered" evidence="1">
    <location>
        <begin position="1"/>
        <end position="21"/>
    </location>
</feature>
<reference evidence="2 3" key="1">
    <citation type="submission" date="2019-03" db="EMBL/GenBank/DDBJ databases">
        <title>First draft genome of Liparis tanakae, snailfish: a comprehensive survey of snailfish specific genes.</title>
        <authorList>
            <person name="Kim W."/>
            <person name="Song I."/>
            <person name="Jeong J.-H."/>
            <person name="Kim D."/>
            <person name="Kim S."/>
            <person name="Ryu S."/>
            <person name="Song J.Y."/>
            <person name="Lee S.K."/>
        </authorList>
    </citation>
    <scope>NUCLEOTIDE SEQUENCE [LARGE SCALE GENOMIC DNA]</scope>
    <source>
        <tissue evidence="2">Muscle</tissue>
    </source>
</reference>
<organism evidence="2 3">
    <name type="scientific">Liparis tanakae</name>
    <name type="common">Tanaka's snailfish</name>
    <dbReference type="NCBI Taxonomy" id="230148"/>
    <lineage>
        <taxon>Eukaryota</taxon>
        <taxon>Metazoa</taxon>
        <taxon>Chordata</taxon>
        <taxon>Craniata</taxon>
        <taxon>Vertebrata</taxon>
        <taxon>Euteleostomi</taxon>
        <taxon>Actinopterygii</taxon>
        <taxon>Neopterygii</taxon>
        <taxon>Teleostei</taxon>
        <taxon>Neoteleostei</taxon>
        <taxon>Acanthomorphata</taxon>
        <taxon>Eupercaria</taxon>
        <taxon>Perciformes</taxon>
        <taxon>Cottioidei</taxon>
        <taxon>Cottales</taxon>
        <taxon>Liparidae</taxon>
        <taxon>Liparis</taxon>
    </lineage>
</organism>
<evidence type="ECO:0000313" key="3">
    <source>
        <dbReference type="Proteomes" id="UP000314294"/>
    </source>
</evidence>
<dbReference type="EMBL" id="SRLO01000212">
    <property type="protein sequence ID" value="TNN66926.1"/>
    <property type="molecule type" value="Genomic_DNA"/>
</dbReference>
<keyword evidence="3" id="KW-1185">Reference proteome</keyword>
<name>A0A4Z2HM62_9TELE</name>
<evidence type="ECO:0000313" key="2">
    <source>
        <dbReference type="EMBL" id="TNN66926.1"/>
    </source>
</evidence>
<accession>A0A4Z2HM62</accession>
<protein>
    <submittedName>
        <fullName evidence="2">Uncharacterized protein</fullName>
    </submittedName>
</protein>
<feature type="compositionally biased region" description="Low complexity" evidence="1">
    <location>
        <begin position="60"/>
        <end position="76"/>
    </location>
</feature>
<gene>
    <name evidence="2" type="ORF">EYF80_022843</name>
</gene>
<sequence>MTSNSTAHHPGLMPALKGQTGFPRRARFTLFPLRMQNINKHEEHGGGAERRAASSRLTDSPRGPLSPSRPGGPTEP</sequence>
<comment type="caution">
    <text evidence="2">The sequence shown here is derived from an EMBL/GenBank/DDBJ whole genome shotgun (WGS) entry which is preliminary data.</text>
</comment>
<feature type="region of interest" description="Disordered" evidence="1">
    <location>
        <begin position="37"/>
        <end position="76"/>
    </location>
</feature>
<evidence type="ECO:0000256" key="1">
    <source>
        <dbReference type="SAM" id="MobiDB-lite"/>
    </source>
</evidence>